<dbReference type="KEGG" id="skn:SKUN_001580"/>
<proteinExistence type="predicted"/>
<reference evidence="1 2" key="1">
    <citation type="journal article" date="2015" name="Genome Announc.">
        <title>Complete Genome Sequence of Spiroplasma kunkelii Strain CR2-3x, Causal Agent of Corn Stunt Disease in Zea mays L.</title>
        <authorList>
            <person name="Davis R.E."/>
            <person name="Shao J."/>
            <person name="Dally E.L."/>
            <person name="Zhao Y."/>
            <person name="Gasparich G.E."/>
            <person name="Gaynor B.J."/>
            <person name="Athey J.C."/>
            <person name="Harrison N.A."/>
            <person name="Donofrio N."/>
        </authorList>
    </citation>
    <scope>NUCLEOTIDE SEQUENCE [LARGE SCALE GENOMIC DNA]</scope>
    <source>
        <strain evidence="1 2">CR2-3x</strain>
    </source>
</reference>
<dbReference type="AlphaFoldDB" id="A0A0K2JJ26"/>
<name>A0A0K2JJ26_SPIKU</name>
<protein>
    <submittedName>
        <fullName evidence="1">Uncharacterized protein</fullName>
    </submittedName>
</protein>
<dbReference type="Proteomes" id="UP000062963">
    <property type="component" value="Chromosome"/>
</dbReference>
<evidence type="ECO:0000313" key="1">
    <source>
        <dbReference type="EMBL" id="ALA98438.1"/>
    </source>
</evidence>
<evidence type="ECO:0000313" key="2">
    <source>
        <dbReference type="Proteomes" id="UP000062963"/>
    </source>
</evidence>
<sequence length="83" mass="10450">MPNNFVKKLLNNIFSLKHEIFNNSKKNFAELEQEKVESKKPENFKEHFYFFKILNIKYKLKKCLNFWKKLQNSIKYYLLKWRW</sequence>
<dbReference type="EMBL" id="CP010899">
    <property type="protein sequence ID" value="ALA98438.1"/>
    <property type="molecule type" value="Genomic_DNA"/>
</dbReference>
<dbReference type="PATRIC" id="fig|273035.7.peg.1945"/>
<keyword evidence="2" id="KW-1185">Reference proteome</keyword>
<gene>
    <name evidence="1" type="ORF">SKUN_001580</name>
</gene>
<organism evidence="1 2">
    <name type="scientific">Spiroplasma kunkelii CR2-3x</name>
    <dbReference type="NCBI Taxonomy" id="273035"/>
    <lineage>
        <taxon>Bacteria</taxon>
        <taxon>Bacillati</taxon>
        <taxon>Mycoplasmatota</taxon>
        <taxon>Mollicutes</taxon>
        <taxon>Entomoplasmatales</taxon>
        <taxon>Spiroplasmataceae</taxon>
        <taxon>Spiroplasma</taxon>
    </lineage>
</organism>
<accession>A0A0K2JJ26</accession>